<evidence type="ECO:0000256" key="10">
    <source>
        <dbReference type="PROSITE-ProRule" id="PRU00176"/>
    </source>
</evidence>
<dbReference type="PROSITE" id="PS50102">
    <property type="entry name" value="RRM"/>
    <property type="match status" value="5"/>
</dbReference>
<accession>A0A6V8H9J8</accession>
<comment type="function">
    <text evidence="9">Involved in pre-rRNA processing.</text>
</comment>
<dbReference type="InterPro" id="IPR012677">
    <property type="entry name" value="Nucleotide-bd_a/b_plait_sf"/>
</dbReference>
<evidence type="ECO:0000313" key="14">
    <source>
        <dbReference type="Proteomes" id="UP000053095"/>
    </source>
</evidence>
<organism evidence="13 14">
    <name type="scientific">Talaromyces pinophilus</name>
    <name type="common">Penicillium pinophilum</name>
    <dbReference type="NCBI Taxonomy" id="128442"/>
    <lineage>
        <taxon>Eukaryota</taxon>
        <taxon>Fungi</taxon>
        <taxon>Dikarya</taxon>
        <taxon>Ascomycota</taxon>
        <taxon>Pezizomycotina</taxon>
        <taxon>Eurotiomycetes</taxon>
        <taxon>Eurotiomycetidae</taxon>
        <taxon>Eurotiales</taxon>
        <taxon>Trichocomaceae</taxon>
        <taxon>Talaromyces</taxon>
        <taxon>Talaromyces sect. Talaromyces</taxon>
    </lineage>
</organism>
<evidence type="ECO:0000256" key="3">
    <source>
        <dbReference type="ARBA" id="ARBA00013428"/>
    </source>
</evidence>
<dbReference type="FunFam" id="3.30.70.330:FF:000247">
    <property type="entry name" value="Multiple RNA-binding domain-containing protein 1"/>
    <property type="match status" value="1"/>
</dbReference>
<dbReference type="InterPro" id="IPR000504">
    <property type="entry name" value="RRM_dom"/>
</dbReference>
<comment type="subcellular location">
    <subcellularLocation>
        <location evidence="1">Nucleus</location>
    </subcellularLocation>
</comment>
<keyword evidence="6 10" id="KW-0694">RNA-binding</keyword>
<reference evidence="14" key="1">
    <citation type="journal article" date="2015" name="Genome Announc.">
        <title>Draft genome sequence of Talaromyces cellulolyticus strain Y-94, a source of lignocellulosic biomass-degrading enzymes.</title>
        <authorList>
            <person name="Fujii T."/>
            <person name="Koike H."/>
            <person name="Sawayama S."/>
            <person name="Yano S."/>
            <person name="Inoue H."/>
        </authorList>
    </citation>
    <scope>NUCLEOTIDE SEQUENCE [LARGE SCALE GENOMIC DNA]</scope>
    <source>
        <strain evidence="14">Y-94</strain>
    </source>
</reference>
<feature type="domain" description="RRM" evidence="12">
    <location>
        <begin position="591"/>
        <end position="674"/>
    </location>
</feature>
<dbReference type="GO" id="GO:1990904">
    <property type="term" value="C:ribonucleoprotein complex"/>
    <property type="evidence" value="ECO:0007669"/>
    <property type="project" value="UniProtKB-KW"/>
</dbReference>
<keyword evidence="14" id="KW-1185">Reference proteome</keyword>
<dbReference type="FunFam" id="3.30.70.330:FF:000452">
    <property type="entry name" value="Multiple RNA-binding domain-containing protein 1"/>
    <property type="match status" value="1"/>
</dbReference>
<evidence type="ECO:0000259" key="12">
    <source>
        <dbReference type="PROSITE" id="PS50102"/>
    </source>
</evidence>
<dbReference type="FunFam" id="3.30.70.330:FF:000459">
    <property type="entry name" value="Multiple RNA-binding domain-containing protein 1"/>
    <property type="match status" value="1"/>
</dbReference>
<dbReference type="CDD" id="cd12568">
    <property type="entry name" value="RRM3_MRD1"/>
    <property type="match status" value="1"/>
</dbReference>
<feature type="compositionally biased region" description="Basic and acidic residues" evidence="11">
    <location>
        <begin position="194"/>
        <end position="203"/>
    </location>
</feature>
<feature type="domain" description="RRM" evidence="12">
    <location>
        <begin position="475"/>
        <end position="547"/>
    </location>
</feature>
<dbReference type="Proteomes" id="UP000053095">
    <property type="component" value="Unassembled WGS sequence"/>
</dbReference>
<evidence type="ECO:0000256" key="6">
    <source>
        <dbReference type="ARBA" id="ARBA00022884"/>
    </source>
</evidence>
<dbReference type="PANTHER" id="PTHR48039:SF5">
    <property type="entry name" value="RNA-BINDING PROTEIN 28"/>
    <property type="match status" value="1"/>
</dbReference>
<feature type="domain" description="RRM" evidence="12">
    <location>
        <begin position="4"/>
        <end position="76"/>
    </location>
</feature>
<keyword evidence="5" id="KW-0677">Repeat</keyword>
<evidence type="ECO:0000256" key="5">
    <source>
        <dbReference type="ARBA" id="ARBA00022737"/>
    </source>
</evidence>
<dbReference type="GO" id="GO:0003729">
    <property type="term" value="F:mRNA binding"/>
    <property type="evidence" value="ECO:0007669"/>
    <property type="project" value="TreeGrafter"/>
</dbReference>
<feature type="compositionally biased region" description="Polar residues" evidence="11">
    <location>
        <begin position="237"/>
        <end position="250"/>
    </location>
</feature>
<comment type="similarity">
    <text evidence="2">Belongs to the RRM MRD1 family.</text>
</comment>
<keyword evidence="4" id="KW-0698">rRNA processing</keyword>
<dbReference type="AlphaFoldDB" id="A0A6V8H9J8"/>
<feature type="region of interest" description="Disordered" evidence="11">
    <location>
        <begin position="147"/>
        <end position="219"/>
    </location>
</feature>
<protein>
    <recommendedName>
        <fullName evidence="3">Multiple RNA-binding domain-containing protein 1</fullName>
    </recommendedName>
</protein>
<feature type="compositionally biased region" description="Polar residues" evidence="11">
    <location>
        <begin position="90"/>
        <end position="103"/>
    </location>
</feature>
<evidence type="ECO:0000256" key="8">
    <source>
        <dbReference type="ARBA" id="ARBA00023274"/>
    </source>
</evidence>
<sequence>MENTRVFVSGLPPTLSNEDLGKHFSSRFQVTDSHVIPNRRIGFVGFKDAEIAKEAAKYFNKTFLRMSKISVEMARPLTIEQAGESKPIRNRNQFDQDSTSNANLKRKRDTENPKDDAKLQEFLNVMQHSSKTRTWANDDILPAAAASTDPAVVRTQDASQDKPTRPVKKSKVVETETPSQATKKPADANGDGSQPEKGDKNEDASAEEDDQPKSDMDWLRSKTSRLLGLLDEEEQAESNSRPAAPANNTVEPIEEEDSDEAEETPAAEMPVAEEPAEEKDYNADVELIRISGRLFLRNLAYDATEADLETVFAPFGKIDEIHVAFDTRTTSSKGFAYIQYVDPSCAIEAYKNLDGKDFQGRLLHILPASAKKSYKIDDYELSKLPLKQQKQVKRRMEASSSTFNWNSLYMNSDAVMSSIADRLGVSKSDLLDPTSSDAAVKQAHAETHVIQETKAYFTANGVNIDSFKQRERGTTAILVKNFSYGVKAAELRKLFEPFGKLTRLLMPPSGTIAIVEFAKPDEASKAFKGLAYRKLGDSILFLERAPKNLFDSPPTGLAPIVGAEGPEGKTQGFSAAETFAAEDNEIQLPTSTLFVRNLNFSTTSARLSEVFASLDGFLTAKVKTKTDPKRPGETLSMGFGFVEFRTKEQAQAALAVMDGYTLDQHKLVVKTSHKGMDAAETRRQEDSAKKVAARRTKIIIKNLPFQATKHDVRSLFGAYGQLRSVRVPKKFDRSARGFAFADFVSSREAENAMDALKNTHLLGRKLVLEYASAEAIDAEEEIRNIEKKTGQQLDRQKLASLTGTGRKKFVVGAAEDEG</sequence>
<dbReference type="Pfam" id="PF00076">
    <property type="entry name" value="RRM_1"/>
    <property type="match status" value="5"/>
</dbReference>
<feature type="domain" description="RRM" evidence="12">
    <location>
        <begin position="292"/>
        <end position="370"/>
    </location>
</feature>
<dbReference type="SUPFAM" id="SSF54928">
    <property type="entry name" value="RNA-binding domain, RBD"/>
    <property type="match status" value="3"/>
</dbReference>
<evidence type="ECO:0000256" key="1">
    <source>
        <dbReference type="ARBA" id="ARBA00004123"/>
    </source>
</evidence>
<dbReference type="GO" id="GO:0005730">
    <property type="term" value="C:nucleolus"/>
    <property type="evidence" value="ECO:0007669"/>
    <property type="project" value="TreeGrafter"/>
</dbReference>
<evidence type="ECO:0000256" key="7">
    <source>
        <dbReference type="ARBA" id="ARBA00023242"/>
    </source>
</evidence>
<name>A0A6V8H9J8_TALPI</name>
<evidence type="ECO:0000256" key="2">
    <source>
        <dbReference type="ARBA" id="ARBA00008033"/>
    </source>
</evidence>
<evidence type="ECO:0000256" key="11">
    <source>
        <dbReference type="SAM" id="MobiDB-lite"/>
    </source>
</evidence>
<dbReference type="PANTHER" id="PTHR48039">
    <property type="entry name" value="RNA-BINDING MOTIF PROTEIN 14B"/>
    <property type="match status" value="1"/>
</dbReference>
<dbReference type="InterPro" id="IPR035979">
    <property type="entry name" value="RBD_domain_sf"/>
</dbReference>
<feature type="domain" description="RRM" evidence="12">
    <location>
        <begin position="696"/>
        <end position="773"/>
    </location>
</feature>
<gene>
    <name evidence="13" type="ORF">TCE0_033f08592</name>
</gene>
<dbReference type="EMBL" id="DF933829">
    <property type="protein sequence ID" value="GAM38110.1"/>
    <property type="molecule type" value="Genomic_DNA"/>
</dbReference>
<dbReference type="CDD" id="cd12320">
    <property type="entry name" value="RRM6_RBM19_RRM5_MRD1"/>
    <property type="match status" value="1"/>
</dbReference>
<evidence type="ECO:0000256" key="4">
    <source>
        <dbReference type="ARBA" id="ARBA00022552"/>
    </source>
</evidence>
<dbReference type="SMART" id="SM00360">
    <property type="entry name" value="RRM"/>
    <property type="match status" value="5"/>
</dbReference>
<feature type="region of interest" description="Disordered" evidence="11">
    <location>
        <begin position="232"/>
        <end position="280"/>
    </location>
</feature>
<evidence type="ECO:0000256" key="9">
    <source>
        <dbReference type="ARBA" id="ARBA00057379"/>
    </source>
</evidence>
<keyword evidence="8" id="KW-0687">Ribonucleoprotein</keyword>
<dbReference type="GO" id="GO:0006364">
    <property type="term" value="P:rRNA processing"/>
    <property type="evidence" value="ECO:0007669"/>
    <property type="project" value="UniProtKB-KW"/>
</dbReference>
<proteinExistence type="inferred from homology"/>
<feature type="compositionally biased region" description="Acidic residues" evidence="11">
    <location>
        <begin position="252"/>
        <end position="265"/>
    </location>
</feature>
<dbReference type="InterPro" id="IPR034482">
    <property type="entry name" value="Mrd1_RRM3"/>
</dbReference>
<dbReference type="Gene3D" id="3.30.70.330">
    <property type="match status" value="5"/>
</dbReference>
<feature type="compositionally biased region" description="Basic and acidic residues" evidence="11">
    <location>
        <begin position="108"/>
        <end position="118"/>
    </location>
</feature>
<comment type="caution">
    <text evidence="13">The sequence shown here is derived from an EMBL/GenBank/DDBJ whole genome shotgun (WGS) entry which is preliminary data.</text>
</comment>
<evidence type="ECO:0000313" key="13">
    <source>
        <dbReference type="EMBL" id="GAM38110.1"/>
    </source>
</evidence>
<dbReference type="InterPro" id="IPR051945">
    <property type="entry name" value="RRM_MRD1_RNA_proc_ribogen"/>
</dbReference>
<feature type="region of interest" description="Disordered" evidence="11">
    <location>
        <begin position="82"/>
        <end position="118"/>
    </location>
</feature>
<keyword evidence="7" id="KW-0539">Nucleus</keyword>